<dbReference type="Proteomes" id="UP001642409">
    <property type="component" value="Unassembled WGS sequence"/>
</dbReference>
<evidence type="ECO:0000313" key="3">
    <source>
        <dbReference type="Proteomes" id="UP001642409"/>
    </source>
</evidence>
<protein>
    <submittedName>
        <fullName evidence="2">Hypothetical_protein</fullName>
    </submittedName>
</protein>
<organism evidence="1">
    <name type="scientific">Hexamita inflata</name>
    <dbReference type="NCBI Taxonomy" id="28002"/>
    <lineage>
        <taxon>Eukaryota</taxon>
        <taxon>Metamonada</taxon>
        <taxon>Diplomonadida</taxon>
        <taxon>Hexamitidae</taxon>
        <taxon>Hexamitinae</taxon>
        <taxon>Hexamita</taxon>
    </lineage>
</organism>
<dbReference type="EMBL" id="CATOUU010000531">
    <property type="protein sequence ID" value="CAI9932963.1"/>
    <property type="molecule type" value="Genomic_DNA"/>
</dbReference>
<reference evidence="2 3" key="2">
    <citation type="submission" date="2024-07" db="EMBL/GenBank/DDBJ databases">
        <authorList>
            <person name="Akdeniz Z."/>
        </authorList>
    </citation>
    <scope>NUCLEOTIDE SEQUENCE [LARGE SCALE GENOMIC DNA]</scope>
</reference>
<accession>A0AA86P782</accession>
<reference evidence="1" key="1">
    <citation type="submission" date="2023-06" db="EMBL/GenBank/DDBJ databases">
        <authorList>
            <person name="Kurt Z."/>
        </authorList>
    </citation>
    <scope>NUCLEOTIDE SEQUENCE</scope>
</reference>
<dbReference type="EMBL" id="CAXDID020000004">
    <property type="protein sequence ID" value="CAL5972995.1"/>
    <property type="molecule type" value="Genomic_DNA"/>
</dbReference>
<evidence type="ECO:0000313" key="1">
    <source>
        <dbReference type="EMBL" id="CAI9932963.1"/>
    </source>
</evidence>
<sequence>MLDYPIMLQHPLIHRSCFSRRYIIGQPMLSQSTGDIGELCVLFLIAHSFLIIHATSIYYPPISLSTHHIHVLALNVIGICHRKGIIQSKQFHVFRISSSIQIDCCLFTVRFENILQFNFLLQVNNLL</sequence>
<name>A0AA86P782_9EUKA</name>
<evidence type="ECO:0000313" key="2">
    <source>
        <dbReference type="EMBL" id="CAL5972995.1"/>
    </source>
</evidence>
<keyword evidence="3" id="KW-1185">Reference proteome</keyword>
<dbReference type="AlphaFoldDB" id="A0AA86P782"/>
<comment type="caution">
    <text evidence="1">The sequence shown here is derived from an EMBL/GenBank/DDBJ whole genome shotgun (WGS) entry which is preliminary data.</text>
</comment>
<gene>
    <name evidence="1" type="ORF">HINF_LOCUS20608</name>
    <name evidence="2" type="ORF">HINF_LOCUS2154</name>
</gene>
<proteinExistence type="predicted"/>